<organism evidence="2 3">
    <name type="scientific">Pelotomaculum isophthalicicum JI</name>
    <dbReference type="NCBI Taxonomy" id="947010"/>
    <lineage>
        <taxon>Bacteria</taxon>
        <taxon>Bacillati</taxon>
        <taxon>Bacillota</taxon>
        <taxon>Clostridia</taxon>
        <taxon>Eubacteriales</taxon>
        <taxon>Desulfotomaculaceae</taxon>
        <taxon>Pelotomaculum</taxon>
    </lineage>
</organism>
<sequence>MKFKLLGLKTVIFGVALIASIALGTLGIIGIHDTTANAGSNYVFPKNQYGQTYGSKLDATSPETVPDLIAAVGLDDIKGYVKRTDLEQPFPKTPQEAIALNKQNLAHPTHEISLYDVDGKTVIGKFIVGGGTAKEFTAKAESDKEGLD</sequence>
<protein>
    <recommendedName>
        <fullName evidence="4">Peptidase M56 BlaR1</fullName>
    </recommendedName>
</protein>
<dbReference type="RefSeq" id="WP_277445624.1">
    <property type="nucleotide sequence ID" value="NZ_JAKOAV010000071.1"/>
</dbReference>
<gene>
    <name evidence="2" type="ORF">L7E55_17350</name>
</gene>
<keyword evidence="3" id="KW-1185">Reference proteome</keyword>
<feature type="transmembrane region" description="Helical" evidence="1">
    <location>
        <begin position="12"/>
        <end position="31"/>
    </location>
</feature>
<evidence type="ECO:0000313" key="3">
    <source>
        <dbReference type="Proteomes" id="UP001154312"/>
    </source>
</evidence>
<keyword evidence="1" id="KW-0812">Transmembrane</keyword>
<keyword evidence="1" id="KW-1133">Transmembrane helix</keyword>
<dbReference type="EMBL" id="JAKOAV010000071">
    <property type="protein sequence ID" value="MDF9410079.1"/>
    <property type="molecule type" value="Genomic_DNA"/>
</dbReference>
<comment type="caution">
    <text evidence="2">The sequence shown here is derived from an EMBL/GenBank/DDBJ whole genome shotgun (WGS) entry which is preliminary data.</text>
</comment>
<keyword evidence="1" id="KW-0472">Membrane</keyword>
<proteinExistence type="predicted"/>
<evidence type="ECO:0008006" key="4">
    <source>
        <dbReference type="Google" id="ProtNLM"/>
    </source>
</evidence>
<dbReference type="AlphaFoldDB" id="A0A9X4JWV5"/>
<reference evidence="2" key="1">
    <citation type="submission" date="2022-02" db="EMBL/GenBank/DDBJ databases">
        <authorList>
            <person name="Leng L."/>
        </authorList>
    </citation>
    <scope>NUCLEOTIDE SEQUENCE</scope>
    <source>
        <strain evidence="2">JI</strain>
    </source>
</reference>
<evidence type="ECO:0000256" key="1">
    <source>
        <dbReference type="SAM" id="Phobius"/>
    </source>
</evidence>
<accession>A0A9X4JWV5</accession>
<evidence type="ECO:0000313" key="2">
    <source>
        <dbReference type="EMBL" id="MDF9410079.1"/>
    </source>
</evidence>
<dbReference type="Proteomes" id="UP001154312">
    <property type="component" value="Unassembled WGS sequence"/>
</dbReference>
<name>A0A9X4JWV5_9FIRM</name>